<accession>A0ABW4UZQ3</accession>
<dbReference type="EMBL" id="JBHUHF010000001">
    <property type="protein sequence ID" value="MFD2024036.1"/>
    <property type="molecule type" value="Genomic_DNA"/>
</dbReference>
<reference evidence="2" key="1">
    <citation type="journal article" date="2019" name="Int. J. Syst. Evol. Microbiol.">
        <title>The Global Catalogue of Microorganisms (GCM) 10K type strain sequencing project: providing services to taxonomists for standard genome sequencing and annotation.</title>
        <authorList>
            <consortium name="The Broad Institute Genomics Platform"/>
            <consortium name="The Broad Institute Genome Sequencing Center for Infectious Disease"/>
            <person name="Wu L."/>
            <person name="Ma J."/>
        </authorList>
    </citation>
    <scope>NUCLEOTIDE SEQUENCE [LARGE SCALE GENOMIC DNA]</scope>
    <source>
        <strain evidence="2">CCM 7043</strain>
    </source>
</reference>
<proteinExistence type="predicted"/>
<dbReference type="Proteomes" id="UP001597338">
    <property type="component" value="Unassembled WGS sequence"/>
</dbReference>
<sequence length="119" mass="12845">MATVIQTEHARHGFETLANLYGLSCAVIEARAEITNHHDRHGHPLGVVVIEALADAYSDAEQLATKLKLDRADTALTSQAGLVCWIGWLRHVSQYDPVTLRLYAPTTGEGAAATPEVVS</sequence>
<keyword evidence="2" id="KW-1185">Reference proteome</keyword>
<comment type="caution">
    <text evidence="1">The sequence shown here is derived from an EMBL/GenBank/DDBJ whole genome shotgun (WGS) entry which is preliminary data.</text>
</comment>
<organism evidence="1 2">
    <name type="scientific">Promicromonospora aerolata</name>
    <dbReference type="NCBI Taxonomy" id="195749"/>
    <lineage>
        <taxon>Bacteria</taxon>
        <taxon>Bacillati</taxon>
        <taxon>Actinomycetota</taxon>
        <taxon>Actinomycetes</taxon>
        <taxon>Micrococcales</taxon>
        <taxon>Promicromonosporaceae</taxon>
        <taxon>Promicromonospora</taxon>
    </lineage>
</organism>
<evidence type="ECO:0000313" key="2">
    <source>
        <dbReference type="Proteomes" id="UP001597338"/>
    </source>
</evidence>
<evidence type="ECO:0000313" key="1">
    <source>
        <dbReference type="EMBL" id="MFD2024036.1"/>
    </source>
</evidence>
<gene>
    <name evidence="1" type="ORF">ACFSL2_00775</name>
</gene>
<dbReference type="RefSeq" id="WP_377179106.1">
    <property type="nucleotide sequence ID" value="NZ_JBHUHF010000001.1"/>
</dbReference>
<name>A0ABW4UZQ3_9MICO</name>
<protein>
    <submittedName>
        <fullName evidence="1">Uncharacterized protein</fullName>
    </submittedName>
</protein>